<evidence type="ECO:0000313" key="3">
    <source>
        <dbReference type="EMBL" id="KAK0634960.1"/>
    </source>
</evidence>
<feature type="compositionally biased region" description="Basic and acidic residues" evidence="1">
    <location>
        <begin position="527"/>
        <end position="548"/>
    </location>
</feature>
<dbReference type="InterPro" id="IPR012337">
    <property type="entry name" value="RNaseH-like_sf"/>
</dbReference>
<feature type="region of interest" description="Disordered" evidence="1">
    <location>
        <begin position="228"/>
        <end position="255"/>
    </location>
</feature>
<feature type="compositionally biased region" description="Basic residues" evidence="1">
    <location>
        <begin position="471"/>
        <end position="487"/>
    </location>
</feature>
<keyword evidence="4" id="KW-1185">Reference proteome</keyword>
<dbReference type="InterPro" id="IPR015242">
    <property type="entry name" value="Ydc2_cat"/>
</dbReference>
<evidence type="ECO:0000313" key="4">
    <source>
        <dbReference type="Proteomes" id="UP001174934"/>
    </source>
</evidence>
<sequence length="573" mass="64679">MGKRIAPPKSRRALELLLKKCGLLKSGSMAEQIKRLMQAAEQFQPVTPKTRVLSIDLGIRNLAFTLLTQPTGRERRSIDNVLAVASLLRPPDVVIPPEILVNKKEYPYWQPNKTLAVVHHWQRIDLTPGVVVQSIDGRSHTVESFEPGPMAEMAVNLVKDHFLRLRPDVVVIERQRFRSASAHQIFEWTLRVNTLESMLYAIFTNLRASGKWKGRVVPADSKRVGTFLLGQETQSSDTDSPPVAKKTSKAPDSTKQQKISLLGGWLNDRVALNFASVQAQDMGNLYLSSLMRSTSPDILKALVKLREVQQQERLKLNQAPEKPEEPEKPEIYLRLEEMSLALEGPRKGPRDAALQLGERPDAQIKNRDDKEEQKDTAAQRGERQDAQTEKHAASTRLLLEDFNRTQKIEAAIAQVAAAIEKDKALKKMDDLTDSLLQGVAWLEWQKNMAQTIAEEPWISELREEEVEQAVRPRKKWVHKRRTPKKKTTKEDKDSDDQEKVDEQTVLGSEGEEEGIEQAVKPPKKTPRKETLPKKTTTEKEKFLGDQEKVGGQTTIATREIKEPKADEGVSTGA</sequence>
<feature type="compositionally biased region" description="Basic and acidic residues" evidence="1">
    <location>
        <begin position="358"/>
        <end position="391"/>
    </location>
</feature>
<evidence type="ECO:0000259" key="2">
    <source>
        <dbReference type="Pfam" id="PF09159"/>
    </source>
</evidence>
<dbReference type="SUPFAM" id="SSF53098">
    <property type="entry name" value="Ribonuclease H-like"/>
    <property type="match status" value="1"/>
</dbReference>
<dbReference type="GO" id="GO:0005739">
    <property type="term" value="C:mitochondrion"/>
    <property type="evidence" value="ECO:0007669"/>
    <property type="project" value="TreeGrafter"/>
</dbReference>
<feature type="region of interest" description="Disordered" evidence="1">
    <location>
        <begin position="343"/>
        <end position="391"/>
    </location>
</feature>
<dbReference type="PANTHER" id="PTHR28072">
    <property type="entry name" value="CRUCIFORM CUTTING ENDONUCLEASE 1, MITOCHONDRIAL-RELATED"/>
    <property type="match status" value="1"/>
</dbReference>
<feature type="domain" description="Mitochondrial resolvase Ydc2 catalytic" evidence="2">
    <location>
        <begin position="52"/>
        <end position="449"/>
    </location>
</feature>
<evidence type="ECO:0000256" key="1">
    <source>
        <dbReference type="SAM" id="MobiDB-lite"/>
    </source>
</evidence>
<dbReference type="Proteomes" id="UP001174934">
    <property type="component" value="Unassembled WGS sequence"/>
</dbReference>
<organism evidence="3 4">
    <name type="scientific">Bombardia bombarda</name>
    <dbReference type="NCBI Taxonomy" id="252184"/>
    <lineage>
        <taxon>Eukaryota</taxon>
        <taxon>Fungi</taxon>
        <taxon>Dikarya</taxon>
        <taxon>Ascomycota</taxon>
        <taxon>Pezizomycotina</taxon>
        <taxon>Sordariomycetes</taxon>
        <taxon>Sordariomycetidae</taxon>
        <taxon>Sordariales</taxon>
        <taxon>Lasiosphaeriaceae</taxon>
        <taxon>Bombardia</taxon>
    </lineage>
</organism>
<dbReference type="GO" id="GO:0000403">
    <property type="term" value="F:Y-form DNA binding"/>
    <property type="evidence" value="ECO:0007669"/>
    <property type="project" value="TreeGrafter"/>
</dbReference>
<dbReference type="InterPro" id="IPR039197">
    <property type="entry name" value="Mrs1/Cce1"/>
</dbReference>
<feature type="region of interest" description="Disordered" evidence="1">
    <location>
        <begin position="466"/>
        <end position="573"/>
    </location>
</feature>
<dbReference type="PANTHER" id="PTHR28072:SF1">
    <property type="entry name" value="CRUCIFORM CUTTING ENDONUCLEASE 1, MITOCHONDRIAL-RELATED"/>
    <property type="match status" value="1"/>
</dbReference>
<dbReference type="GO" id="GO:0000402">
    <property type="term" value="F:crossed form four-way junction DNA binding"/>
    <property type="evidence" value="ECO:0007669"/>
    <property type="project" value="TreeGrafter"/>
</dbReference>
<dbReference type="AlphaFoldDB" id="A0AA39XJS4"/>
<gene>
    <name evidence="3" type="ORF">B0T17DRAFT_611897</name>
</gene>
<reference evidence="3" key="1">
    <citation type="submission" date="2023-06" db="EMBL/GenBank/DDBJ databases">
        <title>Genome-scale phylogeny and comparative genomics of the fungal order Sordariales.</title>
        <authorList>
            <consortium name="Lawrence Berkeley National Laboratory"/>
            <person name="Hensen N."/>
            <person name="Bonometti L."/>
            <person name="Westerberg I."/>
            <person name="Brannstrom I.O."/>
            <person name="Guillou S."/>
            <person name="Cros-Aarteil S."/>
            <person name="Calhoun S."/>
            <person name="Haridas S."/>
            <person name="Kuo A."/>
            <person name="Mondo S."/>
            <person name="Pangilinan J."/>
            <person name="Riley R."/>
            <person name="LaButti K."/>
            <person name="Andreopoulos B."/>
            <person name="Lipzen A."/>
            <person name="Chen C."/>
            <person name="Yanf M."/>
            <person name="Daum C."/>
            <person name="Ng V."/>
            <person name="Clum A."/>
            <person name="Steindorff A."/>
            <person name="Ohm R."/>
            <person name="Martin F."/>
            <person name="Silar P."/>
            <person name="Natvig D."/>
            <person name="Lalanne C."/>
            <person name="Gautier V."/>
            <person name="Ament-velasquez S.L."/>
            <person name="Kruys A."/>
            <person name="Hutchinson M.I."/>
            <person name="Powell A.J."/>
            <person name="Barry K."/>
            <person name="Miller A.N."/>
            <person name="Grigoriev I.V."/>
            <person name="Debuchy R."/>
            <person name="Gladieux P."/>
            <person name="Thoren M.H."/>
            <person name="Johannesson H."/>
        </authorList>
    </citation>
    <scope>NUCLEOTIDE SEQUENCE</scope>
    <source>
        <strain evidence="3">SMH3391-2</strain>
    </source>
</reference>
<proteinExistence type="predicted"/>
<name>A0AA39XJS4_9PEZI</name>
<dbReference type="GO" id="GO:0070336">
    <property type="term" value="F:flap-structured DNA binding"/>
    <property type="evidence" value="ECO:0007669"/>
    <property type="project" value="TreeGrafter"/>
</dbReference>
<protein>
    <submittedName>
        <fullName evidence="3">Mitochondrial resolvase Ydc2</fullName>
    </submittedName>
</protein>
<comment type="caution">
    <text evidence="3">The sequence shown here is derived from an EMBL/GenBank/DDBJ whole genome shotgun (WGS) entry which is preliminary data.</text>
</comment>
<dbReference type="InterPro" id="IPR036397">
    <property type="entry name" value="RNaseH_sf"/>
</dbReference>
<feature type="compositionally biased region" description="Basic and acidic residues" evidence="1">
    <location>
        <begin position="558"/>
        <end position="567"/>
    </location>
</feature>
<dbReference type="Gene3D" id="3.30.420.10">
    <property type="entry name" value="Ribonuclease H-like superfamily/Ribonuclease H"/>
    <property type="match status" value="1"/>
</dbReference>
<dbReference type="EMBL" id="JAULSR010000001">
    <property type="protein sequence ID" value="KAK0634960.1"/>
    <property type="molecule type" value="Genomic_DNA"/>
</dbReference>
<accession>A0AA39XJS4</accession>
<dbReference type="GO" id="GO:0004520">
    <property type="term" value="F:DNA endonuclease activity"/>
    <property type="evidence" value="ECO:0007669"/>
    <property type="project" value="TreeGrafter"/>
</dbReference>
<dbReference type="Pfam" id="PF09159">
    <property type="entry name" value="Ydc2-catalyt"/>
    <property type="match status" value="1"/>
</dbReference>